<dbReference type="Gramene" id="RZC66276">
    <property type="protein sequence ID" value="RZC66276"/>
    <property type="gene ID" value="C5167_009966"/>
</dbReference>
<evidence type="ECO:0000259" key="8">
    <source>
        <dbReference type="PROSITE" id="PS51194"/>
    </source>
</evidence>
<dbReference type="GO" id="GO:0016787">
    <property type="term" value="F:hydrolase activity"/>
    <property type="evidence" value="ECO:0007669"/>
    <property type="project" value="UniProtKB-KW"/>
</dbReference>
<dbReference type="GO" id="GO:0000460">
    <property type="term" value="P:maturation of 5.8S rRNA"/>
    <property type="evidence" value="ECO:0007669"/>
    <property type="project" value="TreeGrafter"/>
</dbReference>
<dbReference type="STRING" id="3469.A0A4Y7K0B6"/>
<dbReference type="EMBL" id="CM010720">
    <property type="protein sequence ID" value="RZC66276.1"/>
    <property type="molecule type" value="Genomic_DNA"/>
</dbReference>
<dbReference type="GO" id="GO:0003676">
    <property type="term" value="F:nucleic acid binding"/>
    <property type="evidence" value="ECO:0007669"/>
    <property type="project" value="InterPro"/>
</dbReference>
<dbReference type="Gene3D" id="3.10.590.10">
    <property type="entry name" value="ph1033 like domains"/>
    <property type="match status" value="1"/>
</dbReference>
<dbReference type="Gene3D" id="2.40.30.300">
    <property type="match status" value="1"/>
</dbReference>
<keyword evidence="5" id="KW-0175">Coiled coil</keyword>
<keyword evidence="2" id="KW-0378">Hydrolase</keyword>
<sequence length="958" mass="108587">MKEWYFTDDDEKEGAVDVKEVGEMNRPVDLKEMKGEIGLKGFVLFKQPRLSVVPVPKNIRDKLCEMGGGFNKEDEEEEEAAVYIIVTGSLKRKPEGNPCGEEEVNDEQKKQKSLIGEEDDSAAAACIHEVSYPEGYTPSHLPRPSYNNKPAKEYPFSLDPFQSEAIKCLEHGESVMLSAHTSAGKTVVALYAIAMSLRDKQHVIYTSPIKALSNQKYREFKQEFSDVGLMTGDVTIDPNASCLGSEIMREVAWVIFDEVHYMRDRERGVVCEGSIIMAPKNSRFVFLSATVPNAKEFADWVAKLVVDDKGKFWEDSFQKALNAISPDGEGDNKKKRNGIWQKELVACKSGAESDILKLVKMIKKRQYDPAIIFSFGKRECESLAMMMAKMDLSTDVEKANVKEIFRNTMDLLSCLFATETFSIGLNMPAKTVVFTNVRKFDGDKFRWISGGEYIQMSGRAGRRGIDERGICILMVDEKLEPSTAKMMLRGSADCLNSAFHLSYNVLLNQMRREDTNPDDLLKNSFYQFQSDRAIPDLKSQAEKLKEEKDSLMIEEEESLMNYYNLLEQKQKLKKDINDIVFCPKYCLPFLESGRLISVQCTRGDNDPSFSIEDQVTWGVIINFERVRGLSKDDSRRKPEDANYNVDVLTKCVVSKYENGKKSIKIVPLKDQGEPVVVSVPLSQAKLMRLAVNMWTTYQKPLAARENTFKMAFERVDKDAEGSLLLDPVEDMKKELEAKITLIRNNVSSSKALAFKDELKARMRVLRNLKNNVSSSKALAFKDELKARMRVLRNLKYVTRAGVVELKGKVACEITSADELTLTELMFKGVFNRVTEKLQNARKPREGLALLFTELQETARTVANVQLNCKVPIDIEGFVNSFRPDIMEVVYAWAKGSKFYVIMEIAQVFEIRAIRRLEEVLQQLTKAAKSVGDTQLEAKFQEAVTKIKRDIVFAASLYL</sequence>
<dbReference type="PANTHER" id="PTHR12131:SF25">
    <property type="entry name" value="DEXH-BOX ATP-DEPENDENT RNA HELICASE DEXH9"/>
    <property type="match status" value="1"/>
</dbReference>
<protein>
    <recommendedName>
        <fullName evidence="11">Helicase ATP-binding domain-containing protein</fullName>
    </recommendedName>
</protein>
<dbReference type="InterPro" id="IPR050699">
    <property type="entry name" value="RNA-DNA_Helicase"/>
</dbReference>
<dbReference type="PROSITE" id="PS51192">
    <property type="entry name" value="HELICASE_ATP_BIND_1"/>
    <property type="match status" value="1"/>
</dbReference>
<evidence type="ECO:0000259" key="7">
    <source>
        <dbReference type="PROSITE" id="PS51192"/>
    </source>
</evidence>
<feature type="domain" description="Helicase ATP-binding" evidence="7">
    <location>
        <begin position="166"/>
        <end position="309"/>
    </location>
</feature>
<dbReference type="InterPro" id="IPR012961">
    <property type="entry name" value="Ski2/MTR4_C"/>
</dbReference>
<proteinExistence type="predicted"/>
<evidence type="ECO:0000256" key="1">
    <source>
        <dbReference type="ARBA" id="ARBA00022741"/>
    </source>
</evidence>
<dbReference type="Pfam" id="PF13234">
    <property type="entry name" value="MTR4_beta-barrel"/>
    <property type="match status" value="1"/>
</dbReference>
<dbReference type="InterPro" id="IPR002740">
    <property type="entry name" value="EVE_domain"/>
</dbReference>
<evidence type="ECO:0000256" key="3">
    <source>
        <dbReference type="ARBA" id="ARBA00022806"/>
    </source>
</evidence>
<accession>A0A4Y7K0B6</accession>
<dbReference type="Pfam" id="PF00271">
    <property type="entry name" value="Helicase_C"/>
    <property type="match status" value="1"/>
</dbReference>
<dbReference type="Gene3D" id="1.20.1500.20">
    <property type="match status" value="1"/>
</dbReference>
<evidence type="ECO:0008006" key="11">
    <source>
        <dbReference type="Google" id="ProtNLM"/>
    </source>
</evidence>
<dbReference type="GO" id="GO:0005524">
    <property type="term" value="F:ATP binding"/>
    <property type="evidence" value="ECO:0007669"/>
    <property type="project" value="UniProtKB-KW"/>
</dbReference>
<dbReference type="InterPro" id="IPR048392">
    <property type="entry name" value="MTR4-like_stalk"/>
</dbReference>
<dbReference type="Gene3D" id="1.10.3380.30">
    <property type="match status" value="1"/>
</dbReference>
<feature type="coiled-coil region" evidence="5">
    <location>
        <begin position="534"/>
        <end position="561"/>
    </location>
</feature>
<dbReference type="InterPro" id="IPR014001">
    <property type="entry name" value="Helicase_ATP-bd"/>
</dbReference>
<dbReference type="Pfam" id="PF08148">
    <property type="entry name" value="DSHCT"/>
    <property type="match status" value="2"/>
</dbReference>
<dbReference type="SUPFAM" id="SSF52540">
    <property type="entry name" value="P-loop containing nucleoside triphosphate hydrolases"/>
    <property type="match status" value="1"/>
</dbReference>
<dbReference type="Pfam" id="PF01878">
    <property type="entry name" value="EVE"/>
    <property type="match status" value="1"/>
</dbReference>
<gene>
    <name evidence="9" type="ORF">C5167_009966</name>
</gene>
<dbReference type="CDD" id="cd18795">
    <property type="entry name" value="SF2_C_Ski2"/>
    <property type="match status" value="1"/>
</dbReference>
<dbReference type="FunFam" id="3.40.50.300:FF:000083">
    <property type="entry name" value="ATP-dependent RNA helicase DOB1"/>
    <property type="match status" value="1"/>
</dbReference>
<dbReference type="InterPro" id="IPR015947">
    <property type="entry name" value="PUA-like_sf"/>
</dbReference>
<dbReference type="GO" id="GO:0005634">
    <property type="term" value="C:nucleus"/>
    <property type="evidence" value="ECO:0007669"/>
    <property type="project" value="TreeGrafter"/>
</dbReference>
<dbReference type="InterPro" id="IPR027417">
    <property type="entry name" value="P-loop_NTPase"/>
</dbReference>
<feature type="region of interest" description="Disordered" evidence="6">
    <location>
        <begin position="93"/>
        <end position="115"/>
    </location>
</feature>
<dbReference type="GO" id="GO:0004386">
    <property type="term" value="F:helicase activity"/>
    <property type="evidence" value="ECO:0007669"/>
    <property type="project" value="UniProtKB-KW"/>
</dbReference>
<dbReference type="FunFam" id="1.20.1500.20:FF:000002">
    <property type="entry name" value="DEAD/DEAH box helicase, putative"/>
    <property type="match status" value="1"/>
</dbReference>
<keyword evidence="1" id="KW-0547">Nucleotide-binding</keyword>
<reference evidence="9 10" key="1">
    <citation type="journal article" date="2018" name="Science">
        <title>The opium poppy genome and morphinan production.</title>
        <authorList>
            <person name="Guo L."/>
            <person name="Winzer T."/>
            <person name="Yang X."/>
            <person name="Li Y."/>
            <person name="Ning Z."/>
            <person name="He Z."/>
            <person name="Teodor R."/>
            <person name="Lu Y."/>
            <person name="Bowser T.A."/>
            <person name="Graham I.A."/>
            <person name="Ye K."/>
        </authorList>
    </citation>
    <scope>NUCLEOTIDE SEQUENCE [LARGE SCALE GENOMIC DNA]</scope>
    <source>
        <strain evidence="10">cv. HN1</strain>
        <tissue evidence="9">Leaves</tissue>
    </source>
</reference>
<feature type="domain" description="Helicase C-terminal" evidence="8">
    <location>
        <begin position="354"/>
        <end position="511"/>
    </location>
</feature>
<dbReference type="Pfam" id="PF00270">
    <property type="entry name" value="DEAD"/>
    <property type="match status" value="1"/>
</dbReference>
<dbReference type="InterPro" id="IPR025696">
    <property type="entry name" value="Beta-barrel_MTR4"/>
</dbReference>
<dbReference type="SUPFAM" id="SSF88697">
    <property type="entry name" value="PUA domain-like"/>
    <property type="match status" value="1"/>
</dbReference>
<dbReference type="FunFam" id="2.40.30.300:FF:000003">
    <property type="entry name" value="DEAD-box family ATP dependent helicase"/>
    <property type="match status" value="1"/>
</dbReference>
<keyword evidence="4" id="KW-0067">ATP-binding</keyword>
<dbReference type="Pfam" id="PF21408">
    <property type="entry name" value="MTR4-like_stalk"/>
    <property type="match status" value="1"/>
</dbReference>
<keyword evidence="10" id="KW-1185">Reference proteome</keyword>
<evidence type="ECO:0000313" key="9">
    <source>
        <dbReference type="EMBL" id="RZC66276.1"/>
    </source>
</evidence>
<evidence type="ECO:0000256" key="6">
    <source>
        <dbReference type="SAM" id="MobiDB-lite"/>
    </source>
</evidence>
<keyword evidence="3" id="KW-0347">Helicase</keyword>
<evidence type="ECO:0000256" key="5">
    <source>
        <dbReference type="SAM" id="Coils"/>
    </source>
</evidence>
<name>A0A4Y7K0B6_PAPSO</name>
<dbReference type="Proteomes" id="UP000316621">
    <property type="component" value="Chromosome 6"/>
</dbReference>
<dbReference type="InterPro" id="IPR001650">
    <property type="entry name" value="Helicase_C-like"/>
</dbReference>
<evidence type="ECO:0000313" key="10">
    <source>
        <dbReference type="Proteomes" id="UP000316621"/>
    </source>
</evidence>
<dbReference type="SMART" id="SM01142">
    <property type="entry name" value="DSHCT"/>
    <property type="match status" value="1"/>
</dbReference>
<dbReference type="PANTHER" id="PTHR12131">
    <property type="entry name" value="ATP-DEPENDENT RNA AND DNA HELICASE"/>
    <property type="match status" value="1"/>
</dbReference>
<dbReference type="SMART" id="SM00490">
    <property type="entry name" value="HELICc"/>
    <property type="match status" value="1"/>
</dbReference>
<evidence type="ECO:0000256" key="2">
    <source>
        <dbReference type="ARBA" id="ARBA00022801"/>
    </source>
</evidence>
<evidence type="ECO:0000256" key="4">
    <source>
        <dbReference type="ARBA" id="ARBA00022840"/>
    </source>
</evidence>
<dbReference type="PROSITE" id="PS51194">
    <property type="entry name" value="HELICASE_CTER"/>
    <property type="match status" value="1"/>
</dbReference>
<organism evidence="9 10">
    <name type="scientific">Papaver somniferum</name>
    <name type="common">Opium poppy</name>
    <dbReference type="NCBI Taxonomy" id="3469"/>
    <lineage>
        <taxon>Eukaryota</taxon>
        <taxon>Viridiplantae</taxon>
        <taxon>Streptophyta</taxon>
        <taxon>Embryophyta</taxon>
        <taxon>Tracheophyta</taxon>
        <taxon>Spermatophyta</taxon>
        <taxon>Magnoliopsida</taxon>
        <taxon>Ranunculales</taxon>
        <taxon>Papaveraceae</taxon>
        <taxon>Papaveroideae</taxon>
        <taxon>Papaver</taxon>
    </lineage>
</organism>
<dbReference type="Gene3D" id="3.40.50.300">
    <property type="entry name" value="P-loop containing nucleotide triphosphate hydrolases"/>
    <property type="match status" value="2"/>
</dbReference>
<dbReference type="SMART" id="SM00487">
    <property type="entry name" value="DEXDc"/>
    <property type="match status" value="1"/>
</dbReference>
<dbReference type="InterPro" id="IPR011545">
    <property type="entry name" value="DEAD/DEAH_box_helicase_dom"/>
</dbReference>
<dbReference type="AlphaFoldDB" id="A0A4Y7K0B6"/>